<accession>A0A930Y0U4</accession>
<feature type="non-terminal residue" evidence="8">
    <location>
        <position position="440"/>
    </location>
</feature>
<keyword evidence="9" id="KW-1185">Reference proteome</keyword>
<dbReference type="GO" id="GO:0005886">
    <property type="term" value="C:plasma membrane"/>
    <property type="evidence" value="ECO:0007669"/>
    <property type="project" value="UniProtKB-SubCell"/>
</dbReference>
<evidence type="ECO:0000256" key="7">
    <source>
        <dbReference type="SAM" id="Phobius"/>
    </source>
</evidence>
<feature type="transmembrane region" description="Helical" evidence="7">
    <location>
        <begin position="234"/>
        <end position="254"/>
    </location>
</feature>
<feature type="transmembrane region" description="Helical" evidence="7">
    <location>
        <begin position="381"/>
        <end position="399"/>
    </location>
</feature>
<comment type="caution">
    <text evidence="8">The sequence shown here is derived from an EMBL/GenBank/DDBJ whole genome shotgun (WGS) entry which is preliminary data.</text>
</comment>
<evidence type="ECO:0000256" key="6">
    <source>
        <dbReference type="ARBA" id="ARBA00023136"/>
    </source>
</evidence>
<dbReference type="PANTHER" id="PTHR43266">
    <property type="entry name" value="MACROLIDE-EFFLUX PROTEIN"/>
    <property type="match status" value="1"/>
</dbReference>
<keyword evidence="5 7" id="KW-1133">Transmembrane helix</keyword>
<evidence type="ECO:0000256" key="1">
    <source>
        <dbReference type="ARBA" id="ARBA00004651"/>
    </source>
</evidence>
<dbReference type="Proteomes" id="UP000604381">
    <property type="component" value="Unassembled WGS sequence"/>
</dbReference>
<dbReference type="AlphaFoldDB" id="A0A930Y0U4"/>
<dbReference type="InterPro" id="IPR036259">
    <property type="entry name" value="MFS_trans_sf"/>
</dbReference>
<dbReference type="EMBL" id="JADHEI010000013">
    <property type="protein sequence ID" value="MBF2734665.1"/>
    <property type="molecule type" value="Genomic_DNA"/>
</dbReference>
<gene>
    <name evidence="8" type="ORF">ISN26_00980</name>
</gene>
<feature type="transmembrane region" description="Helical" evidence="7">
    <location>
        <begin position="266"/>
        <end position="286"/>
    </location>
</feature>
<feature type="transmembrane region" description="Helical" evidence="7">
    <location>
        <begin position="51"/>
        <end position="75"/>
    </location>
</feature>
<dbReference type="InterPro" id="IPR011701">
    <property type="entry name" value="MFS"/>
</dbReference>
<keyword evidence="4 7" id="KW-0812">Transmembrane</keyword>
<dbReference type="PANTHER" id="PTHR43266:SF2">
    <property type="entry name" value="MAJOR FACILITATOR SUPERFAMILY (MFS) PROFILE DOMAIN-CONTAINING PROTEIN"/>
    <property type="match status" value="1"/>
</dbReference>
<keyword evidence="3" id="KW-1003">Cell membrane</keyword>
<organism evidence="8 9">
    <name type="scientific">Candidatus Amphirhobacter heronislandensis</name>
    <dbReference type="NCBI Taxonomy" id="1732024"/>
    <lineage>
        <taxon>Bacteria</taxon>
        <taxon>Pseudomonadati</taxon>
        <taxon>Pseudomonadota</taxon>
        <taxon>Gammaproteobacteria</taxon>
        <taxon>Candidatus Tethybacterales</taxon>
        <taxon>Candidatus Tethybacteraceae</taxon>
        <taxon>Candidatus Amphirhobacter</taxon>
    </lineage>
</organism>
<feature type="transmembrane region" description="Helical" evidence="7">
    <location>
        <begin position="96"/>
        <end position="125"/>
    </location>
</feature>
<keyword evidence="2" id="KW-0813">Transport</keyword>
<evidence type="ECO:0000313" key="8">
    <source>
        <dbReference type="EMBL" id="MBF2734665.1"/>
    </source>
</evidence>
<reference evidence="8" key="1">
    <citation type="submission" date="2020-10" db="EMBL/GenBank/DDBJ databases">
        <title>An improved Amphimedon queenslandica hologenome assembly reveals how three proteobacterial symbionts can extend the metabolic phenotypic of their marine sponge host.</title>
        <authorList>
            <person name="Degnan B."/>
            <person name="Degnan S."/>
            <person name="Xiang X."/>
        </authorList>
    </citation>
    <scope>NUCLEOTIDE SEQUENCE</scope>
    <source>
        <strain evidence="8">AqS2</strain>
    </source>
</reference>
<evidence type="ECO:0000256" key="5">
    <source>
        <dbReference type="ARBA" id="ARBA00022989"/>
    </source>
</evidence>
<dbReference type="SUPFAM" id="SSF103473">
    <property type="entry name" value="MFS general substrate transporter"/>
    <property type="match status" value="1"/>
</dbReference>
<proteinExistence type="predicted"/>
<feature type="transmembrane region" description="Helical" evidence="7">
    <location>
        <begin position="175"/>
        <end position="193"/>
    </location>
</feature>
<dbReference type="CDD" id="cd06173">
    <property type="entry name" value="MFS_MefA_like"/>
    <property type="match status" value="1"/>
</dbReference>
<evidence type="ECO:0000313" key="9">
    <source>
        <dbReference type="Proteomes" id="UP000604381"/>
    </source>
</evidence>
<evidence type="ECO:0000256" key="2">
    <source>
        <dbReference type="ARBA" id="ARBA00022448"/>
    </source>
</evidence>
<keyword evidence="6 7" id="KW-0472">Membrane</keyword>
<dbReference type="GO" id="GO:0022857">
    <property type="term" value="F:transmembrane transporter activity"/>
    <property type="evidence" value="ECO:0007669"/>
    <property type="project" value="InterPro"/>
</dbReference>
<evidence type="ECO:0000256" key="4">
    <source>
        <dbReference type="ARBA" id="ARBA00022692"/>
    </source>
</evidence>
<dbReference type="Pfam" id="PF07690">
    <property type="entry name" value="MFS_1"/>
    <property type="match status" value="1"/>
</dbReference>
<name>A0A930Y0U4_9GAMM</name>
<sequence length="440" mass="46353">MNAFALLLQRRFLPLFVVQFGGALNDNVLRNALVAMITFGALGAELSNRALYIQLTVGFFMLPYFLFAASAGSFADRCPDRALAIRWIKLAEIGTVCVALAGFAFGSVGALLLAVFLAGTQSALFGPFKYAVLPDLLEADELPRGNGLVSASTFLAIIAGVYLGTELGARPGGAGALAATLLLIALAGFVAAWRLLPLPNAAPQGWLQAFEWNIFRAIAVNIRACRTEPWTLSLICMISWFWVSGAIISTQLPLLVRDVYGYDHTVYLGLLLLICLGVAAGSLIAGRLPRGATSNRPVPFAIAVAAFCCMLPVYPDAALPPAGEELPGLAAFLAVPAHYAGAANIFVLSMAMGFYIVPLYVTMQLLAPARQRGRVIAANNVFNAVFIVLGVVLAGLLVGAGADVGVGIDRLYLTIGMLGFVVAVIGNRLVIPNLNARLAA</sequence>
<feature type="transmembrane region" description="Helical" evidence="7">
    <location>
        <begin position="411"/>
        <end position="431"/>
    </location>
</feature>
<evidence type="ECO:0000256" key="3">
    <source>
        <dbReference type="ARBA" id="ARBA00022475"/>
    </source>
</evidence>
<feature type="transmembrane region" description="Helical" evidence="7">
    <location>
        <begin position="298"/>
        <end position="317"/>
    </location>
</feature>
<dbReference type="Gene3D" id="1.20.1250.20">
    <property type="entry name" value="MFS general substrate transporter like domains"/>
    <property type="match status" value="1"/>
</dbReference>
<feature type="transmembrane region" description="Helical" evidence="7">
    <location>
        <begin position="337"/>
        <end position="361"/>
    </location>
</feature>
<protein>
    <submittedName>
        <fullName evidence="8">MFS transporter</fullName>
    </submittedName>
</protein>
<comment type="subcellular location">
    <subcellularLocation>
        <location evidence="1">Cell membrane</location>
        <topology evidence="1">Multi-pass membrane protein</topology>
    </subcellularLocation>
</comment>